<gene>
    <name evidence="1" type="ORF">AMURIS_01384</name>
</gene>
<evidence type="ECO:0000313" key="1">
    <source>
        <dbReference type="EMBL" id="SOY28673.1"/>
    </source>
</evidence>
<dbReference type="RefSeq" id="WP_242982338.1">
    <property type="nucleotide sequence ID" value="NZ_CANRXC010000022.1"/>
</dbReference>
<protein>
    <submittedName>
        <fullName evidence="1">Uncharacterized protein</fullName>
    </submittedName>
</protein>
<keyword evidence="2" id="KW-1185">Reference proteome</keyword>
<name>A0A2K4ZDZ0_9FIRM</name>
<accession>A0A2K4ZDZ0</accession>
<sequence length="73" mass="7972">MSVFADMPVSFCYSLLIPVDTKTVRKAGNSESEKDGISHGIGTGKNIYIEDIYALPDGQRAELIDGKMFMMAP</sequence>
<organism evidence="1 2">
    <name type="scientific">Acetatifactor muris</name>
    <dbReference type="NCBI Taxonomy" id="879566"/>
    <lineage>
        <taxon>Bacteria</taxon>
        <taxon>Bacillati</taxon>
        <taxon>Bacillota</taxon>
        <taxon>Clostridia</taxon>
        <taxon>Lachnospirales</taxon>
        <taxon>Lachnospiraceae</taxon>
        <taxon>Acetatifactor</taxon>
    </lineage>
</organism>
<dbReference type="EMBL" id="OFSM01000006">
    <property type="protein sequence ID" value="SOY28673.1"/>
    <property type="molecule type" value="Genomic_DNA"/>
</dbReference>
<proteinExistence type="predicted"/>
<evidence type="ECO:0000313" key="2">
    <source>
        <dbReference type="Proteomes" id="UP000236311"/>
    </source>
</evidence>
<reference evidence="1 2" key="1">
    <citation type="submission" date="2018-01" db="EMBL/GenBank/DDBJ databases">
        <authorList>
            <person name="Gaut B.S."/>
            <person name="Morton B.R."/>
            <person name="Clegg M.T."/>
            <person name="Duvall M.R."/>
        </authorList>
    </citation>
    <scope>NUCLEOTIDE SEQUENCE [LARGE SCALE GENOMIC DNA]</scope>
    <source>
        <strain evidence="1">GP69</strain>
    </source>
</reference>
<dbReference type="Proteomes" id="UP000236311">
    <property type="component" value="Unassembled WGS sequence"/>
</dbReference>
<dbReference type="AlphaFoldDB" id="A0A2K4ZDZ0"/>